<feature type="compositionally biased region" description="Basic and acidic residues" evidence="4">
    <location>
        <begin position="301"/>
        <end position="312"/>
    </location>
</feature>
<dbReference type="InterPro" id="IPR046341">
    <property type="entry name" value="SET_dom_sf"/>
</dbReference>
<evidence type="ECO:0000313" key="6">
    <source>
        <dbReference type="EMBL" id="CAJ1939203.1"/>
    </source>
</evidence>
<accession>A0AAD2CMI9</accession>
<feature type="region of interest" description="Disordered" evidence="4">
    <location>
        <begin position="202"/>
        <end position="221"/>
    </location>
</feature>
<evidence type="ECO:0000256" key="1">
    <source>
        <dbReference type="ARBA" id="ARBA00022603"/>
    </source>
</evidence>
<evidence type="ECO:0000256" key="2">
    <source>
        <dbReference type="ARBA" id="ARBA00022679"/>
    </source>
</evidence>
<keyword evidence="3" id="KW-0949">S-adenosyl-L-methionine</keyword>
<protein>
    <recommendedName>
        <fullName evidence="5">SET domain-containing protein</fullName>
    </recommendedName>
</protein>
<evidence type="ECO:0000256" key="4">
    <source>
        <dbReference type="SAM" id="MobiDB-lite"/>
    </source>
</evidence>
<dbReference type="GO" id="GO:0045814">
    <property type="term" value="P:negative regulation of gene expression, epigenetic"/>
    <property type="evidence" value="ECO:0007669"/>
    <property type="project" value="TreeGrafter"/>
</dbReference>
<dbReference type="GO" id="GO:0042799">
    <property type="term" value="F:histone H4K20 methyltransferase activity"/>
    <property type="evidence" value="ECO:0007669"/>
    <property type="project" value="TreeGrafter"/>
</dbReference>
<keyword evidence="1" id="KW-0489">Methyltransferase</keyword>
<proteinExistence type="predicted"/>
<dbReference type="SUPFAM" id="SSF82199">
    <property type="entry name" value="SET domain"/>
    <property type="match status" value="1"/>
</dbReference>
<keyword evidence="2" id="KW-0808">Transferase</keyword>
<organism evidence="6 7">
    <name type="scientific">Cylindrotheca closterium</name>
    <dbReference type="NCBI Taxonomy" id="2856"/>
    <lineage>
        <taxon>Eukaryota</taxon>
        <taxon>Sar</taxon>
        <taxon>Stramenopiles</taxon>
        <taxon>Ochrophyta</taxon>
        <taxon>Bacillariophyta</taxon>
        <taxon>Bacillariophyceae</taxon>
        <taxon>Bacillariophycidae</taxon>
        <taxon>Bacillariales</taxon>
        <taxon>Bacillariaceae</taxon>
        <taxon>Cylindrotheca</taxon>
    </lineage>
</organism>
<feature type="compositionally biased region" description="Acidic residues" evidence="4">
    <location>
        <begin position="693"/>
        <end position="704"/>
    </location>
</feature>
<feature type="region of interest" description="Disordered" evidence="4">
    <location>
        <begin position="291"/>
        <end position="312"/>
    </location>
</feature>
<feature type="domain" description="SET" evidence="5">
    <location>
        <begin position="53"/>
        <end position="632"/>
    </location>
</feature>
<gene>
    <name evidence="6" type="ORF">CYCCA115_LOCUS6479</name>
</gene>
<dbReference type="GO" id="GO:0032259">
    <property type="term" value="P:methylation"/>
    <property type="evidence" value="ECO:0007669"/>
    <property type="project" value="UniProtKB-KW"/>
</dbReference>
<dbReference type="PROSITE" id="PS50280">
    <property type="entry name" value="SET"/>
    <property type="match status" value="1"/>
</dbReference>
<feature type="region of interest" description="Disordered" evidence="4">
    <location>
        <begin position="420"/>
        <end position="445"/>
    </location>
</feature>
<feature type="region of interest" description="Disordered" evidence="4">
    <location>
        <begin position="685"/>
        <end position="762"/>
    </location>
</feature>
<dbReference type="AlphaFoldDB" id="A0AAD2CMI9"/>
<evidence type="ECO:0000256" key="3">
    <source>
        <dbReference type="ARBA" id="ARBA00022691"/>
    </source>
</evidence>
<feature type="region of interest" description="Disordered" evidence="4">
    <location>
        <begin position="514"/>
        <end position="534"/>
    </location>
</feature>
<evidence type="ECO:0000259" key="5">
    <source>
        <dbReference type="PROSITE" id="PS50280"/>
    </source>
</evidence>
<keyword evidence="7" id="KW-1185">Reference proteome</keyword>
<dbReference type="Gene3D" id="2.170.270.10">
    <property type="entry name" value="SET domain"/>
    <property type="match status" value="1"/>
</dbReference>
<dbReference type="InterPro" id="IPR001214">
    <property type="entry name" value="SET_dom"/>
</dbReference>
<feature type="compositionally biased region" description="Polar residues" evidence="4">
    <location>
        <begin position="436"/>
        <end position="445"/>
    </location>
</feature>
<dbReference type="CDD" id="cd20071">
    <property type="entry name" value="SET_SMYD"/>
    <property type="match status" value="1"/>
</dbReference>
<dbReference type="Proteomes" id="UP001295423">
    <property type="component" value="Unassembled WGS sequence"/>
</dbReference>
<dbReference type="EMBL" id="CAKOGP040000779">
    <property type="protein sequence ID" value="CAJ1939203.1"/>
    <property type="molecule type" value="Genomic_DNA"/>
</dbReference>
<evidence type="ECO:0000313" key="7">
    <source>
        <dbReference type="Proteomes" id="UP001295423"/>
    </source>
</evidence>
<dbReference type="Pfam" id="PF00856">
    <property type="entry name" value="SET"/>
    <property type="match status" value="1"/>
</dbReference>
<comment type="caution">
    <text evidence="6">The sequence shown here is derived from an EMBL/GenBank/DDBJ whole genome shotgun (WGS) entry which is preliminary data.</text>
</comment>
<name>A0AAD2CMI9_9STRA</name>
<sequence length="788" mass="89593">MPSSLLPIAPELSRSFKYQEYARHNCDSNRPIRKAACNQEGNQISSEQFPSDRCFEVRPSTNGVGMFAIKEIAIGDIIIDSEAPIVSTSLSLFPATTRRIMVAADNNDGNDRIEETYVEKVNDTTGSHKEAERQDEENNVGQYEDLCYERSMLKPPFCQTCGTPIGNLRQDHLKAPLHLELPGIEKSNVGLVFTFDKRDGVDGKTSKKIPEQDEDKDCKEKVNEDHWNSTCQTFRSPYHPHVAWCSQVCWERGYDLHAWLCCIQKVPPQMSQEHRKKLKTTDKMSKHVDHMANNTNKGHQRKEPSSESSRRLQKFLEERDNPKIFELAVHAALLVLSLTFREEHRKERSAEQEIQNQKTPSYNYLWWEDYGSHPFWWAIGAKENRKDRFDSAQEFADILRDWSEERIFLMKGIEKERYKQGTGHGLGKKKRRRPQLESSHVSSEATVLDANSTDYRHKILLSPDGISVNNIGALLGMLQCNVMEFSYPSPLEQYMEQAEQFMDEEHLAIIESSSSADCHDESTNDHDDDETDQVDTTRHSEWVLGCRWLRKKYWNGPIKEEDAQSNESCALDNGMESSPEPVVGSGLYPLLTLANHHCNPNASIEFLRESNLGSMIALRSIKPGEEICITYVPNGRAHLDLEDQNEGGNDQEVETKISAGTERGVGNTHDGDYFKHFEPTQTWKWLNNSNREEDGDESDDDDGYDSSGSGSHHEDASAEEGYEMSPGDRNDLSSSDQQFAGDEKPDGQSASSELEDGSNPRQRAMALLEYGFICACARCENEKKQEQH</sequence>
<dbReference type="PANTHER" id="PTHR46402:SF2">
    <property type="entry name" value="HISTONE-LYSINE N-TRIMETHYLTRANSFERASE SMYD5"/>
    <property type="match status" value="1"/>
</dbReference>
<reference evidence="6" key="1">
    <citation type="submission" date="2023-08" db="EMBL/GenBank/DDBJ databases">
        <authorList>
            <person name="Audoor S."/>
            <person name="Bilcke G."/>
        </authorList>
    </citation>
    <scope>NUCLEOTIDE SEQUENCE</scope>
</reference>
<dbReference type="PANTHER" id="PTHR46402">
    <property type="entry name" value="SET AND MYND DOMAIN-CONTAINING PROTEIN 5"/>
    <property type="match status" value="1"/>
</dbReference>